<accession>A0A6G4TUF2</accession>
<feature type="domain" description="PucR C-terminal helix-turn-helix" evidence="2">
    <location>
        <begin position="344"/>
        <end position="397"/>
    </location>
</feature>
<dbReference type="Proteomes" id="UP000481583">
    <property type="component" value="Unassembled WGS sequence"/>
</dbReference>
<dbReference type="InterPro" id="IPR041522">
    <property type="entry name" value="CdaR_GGDEF"/>
</dbReference>
<protein>
    <submittedName>
        <fullName evidence="4">PucR family transcriptional regulator</fullName>
    </submittedName>
</protein>
<reference evidence="4 5" key="1">
    <citation type="submission" date="2020-02" db="EMBL/GenBank/DDBJ databases">
        <title>Whole-genome analyses of novel actinobacteria.</title>
        <authorList>
            <person name="Sahin N."/>
        </authorList>
    </citation>
    <scope>NUCLEOTIDE SEQUENCE [LARGE SCALE GENOMIC DNA]</scope>
    <source>
        <strain evidence="4 5">A7024</strain>
    </source>
</reference>
<evidence type="ECO:0000313" key="5">
    <source>
        <dbReference type="Proteomes" id="UP000481583"/>
    </source>
</evidence>
<comment type="similarity">
    <text evidence="1">Belongs to the CdaR family.</text>
</comment>
<dbReference type="InterPro" id="IPR051448">
    <property type="entry name" value="CdaR-like_regulators"/>
</dbReference>
<dbReference type="Pfam" id="PF17853">
    <property type="entry name" value="GGDEF_2"/>
    <property type="match status" value="1"/>
</dbReference>
<comment type="caution">
    <text evidence="4">The sequence shown here is derived from an EMBL/GenBank/DDBJ whole genome shotgun (WGS) entry which is preliminary data.</text>
</comment>
<dbReference type="PANTHER" id="PTHR33744:SF1">
    <property type="entry name" value="DNA-BINDING TRANSCRIPTIONAL ACTIVATOR ADER"/>
    <property type="match status" value="1"/>
</dbReference>
<dbReference type="InterPro" id="IPR025736">
    <property type="entry name" value="PucR_C-HTH_dom"/>
</dbReference>
<dbReference type="PANTHER" id="PTHR33744">
    <property type="entry name" value="CARBOHYDRATE DIACID REGULATOR"/>
    <property type="match status" value="1"/>
</dbReference>
<evidence type="ECO:0000259" key="3">
    <source>
        <dbReference type="Pfam" id="PF17853"/>
    </source>
</evidence>
<feature type="domain" description="CdaR GGDEF-like" evidence="3">
    <location>
        <begin position="189"/>
        <end position="295"/>
    </location>
</feature>
<dbReference type="AlphaFoldDB" id="A0A6G4TUF2"/>
<dbReference type="InterPro" id="IPR042070">
    <property type="entry name" value="PucR_C-HTH_sf"/>
</dbReference>
<dbReference type="Pfam" id="PF13556">
    <property type="entry name" value="HTH_30"/>
    <property type="match status" value="1"/>
</dbReference>
<sequence>MSWEPPSPRIRELIREGARLALDPPEEWLRELDEATLSGPQRGQLSHDPALAAATRRANRANLHFWAVANVDRPGERVAPNTGDVPVAVARELVRRGFNESGLDAYRAGQGVAVRRWTELCLSLTSDVGELRELLDVSCRSITTFVDDTIAAVAGLIAEQRDDLAQATHAERRETVSLLLHGAPLPRDRAEQRLGYRLAGRHTAAIVWTEEPHADAAALGRVTDLIAASAADPHPLTVLAGEATRWLWLHGRPDPGALREQLTAEPGVRAAIGSTGADLAGFCRSHLDSLTVQRMLARLASPQQLATHDEVELIALATSDVEAADSFVRRVLGDLARAEPGIREAARIFIAAQCNASRAADRLYIHRNTLLRRLAQADRLLPRPLAEDVIAIGAALEVLRWRGTG</sequence>
<evidence type="ECO:0000313" key="4">
    <source>
        <dbReference type="EMBL" id="NGN62728.1"/>
    </source>
</evidence>
<dbReference type="RefSeq" id="WP_165230640.1">
    <property type="nucleotide sequence ID" value="NZ_JAAKZV010000004.1"/>
</dbReference>
<dbReference type="Gene3D" id="1.10.10.2840">
    <property type="entry name" value="PucR C-terminal helix-turn-helix domain"/>
    <property type="match status" value="1"/>
</dbReference>
<name>A0A6G4TUF2_9ACTN</name>
<evidence type="ECO:0000259" key="2">
    <source>
        <dbReference type="Pfam" id="PF13556"/>
    </source>
</evidence>
<evidence type="ECO:0000256" key="1">
    <source>
        <dbReference type="ARBA" id="ARBA00006754"/>
    </source>
</evidence>
<organism evidence="4 5">
    <name type="scientific">Streptomyces coryli</name>
    <dbReference type="NCBI Taxonomy" id="1128680"/>
    <lineage>
        <taxon>Bacteria</taxon>
        <taxon>Bacillati</taxon>
        <taxon>Actinomycetota</taxon>
        <taxon>Actinomycetes</taxon>
        <taxon>Kitasatosporales</taxon>
        <taxon>Streptomycetaceae</taxon>
        <taxon>Streptomyces</taxon>
    </lineage>
</organism>
<dbReference type="EMBL" id="JAAKZV010000004">
    <property type="protein sequence ID" value="NGN62728.1"/>
    <property type="molecule type" value="Genomic_DNA"/>
</dbReference>
<keyword evidence="5" id="KW-1185">Reference proteome</keyword>
<proteinExistence type="inferred from homology"/>
<gene>
    <name evidence="4" type="ORF">G5C51_02270</name>
</gene>